<dbReference type="EMBL" id="UOFM01000469">
    <property type="protein sequence ID" value="VAW82453.1"/>
    <property type="molecule type" value="Genomic_DNA"/>
</dbReference>
<organism evidence="1">
    <name type="scientific">hydrothermal vent metagenome</name>
    <dbReference type="NCBI Taxonomy" id="652676"/>
    <lineage>
        <taxon>unclassified sequences</taxon>
        <taxon>metagenomes</taxon>
        <taxon>ecological metagenomes</taxon>
    </lineage>
</organism>
<reference evidence="1" key="1">
    <citation type="submission" date="2018-06" db="EMBL/GenBank/DDBJ databases">
        <authorList>
            <person name="Zhirakovskaya E."/>
        </authorList>
    </citation>
    <scope>NUCLEOTIDE SEQUENCE</scope>
</reference>
<protein>
    <submittedName>
        <fullName evidence="1">Uncharacterized protein</fullName>
    </submittedName>
</protein>
<proteinExistence type="predicted"/>
<accession>A0A3B0Z2E9</accession>
<evidence type="ECO:0000313" key="1">
    <source>
        <dbReference type="EMBL" id="VAW82453.1"/>
    </source>
</evidence>
<dbReference type="AlphaFoldDB" id="A0A3B0Z2E9"/>
<gene>
    <name evidence="1" type="ORF">MNBD_GAMMA14-1328</name>
</gene>
<name>A0A3B0Z2E9_9ZZZZ</name>
<sequence>MLDSILLAGLSSNRNNTLEQVRIDASYEFDHHGQVSLGYFNIWLMW</sequence>